<evidence type="ECO:0000313" key="2">
    <source>
        <dbReference type="Proteomes" id="UP001612741"/>
    </source>
</evidence>
<sequence>MNDARLSAEELRPVLDALDDFGTAAAAPLLSFTDAGGYPFSVRVAAAPAGDGTWALTLPGSLPLPPGRAVPASLLWHVHDEVLEGLRSILLRGRLAPGAPPVFEVTAPPTTSGVGTTDWNRMFARFERNAEGYLRDHGLTPPEIDWAAFERLAAEAGGRD</sequence>
<dbReference type="Proteomes" id="UP001612741">
    <property type="component" value="Unassembled WGS sequence"/>
</dbReference>
<evidence type="ECO:0000313" key="1">
    <source>
        <dbReference type="EMBL" id="MFI6504842.1"/>
    </source>
</evidence>
<proteinExistence type="predicted"/>
<gene>
    <name evidence="1" type="ORF">ACIBG2_46180</name>
</gene>
<dbReference type="RefSeq" id="WP_397090761.1">
    <property type="nucleotide sequence ID" value="NZ_JBITGY010000016.1"/>
</dbReference>
<accession>A0ABW7ZAB4</accession>
<reference evidence="1 2" key="1">
    <citation type="submission" date="2024-10" db="EMBL/GenBank/DDBJ databases">
        <title>The Natural Products Discovery Center: Release of the First 8490 Sequenced Strains for Exploring Actinobacteria Biosynthetic Diversity.</title>
        <authorList>
            <person name="Kalkreuter E."/>
            <person name="Kautsar S.A."/>
            <person name="Yang D."/>
            <person name="Bader C.D."/>
            <person name="Teijaro C.N."/>
            <person name="Fluegel L."/>
            <person name="Davis C.M."/>
            <person name="Simpson J.R."/>
            <person name="Lauterbach L."/>
            <person name="Steele A.D."/>
            <person name="Gui C."/>
            <person name="Meng S."/>
            <person name="Li G."/>
            <person name="Viehrig K."/>
            <person name="Ye F."/>
            <person name="Su P."/>
            <person name="Kiefer A.F."/>
            <person name="Nichols A."/>
            <person name="Cepeda A.J."/>
            <person name="Yan W."/>
            <person name="Fan B."/>
            <person name="Jiang Y."/>
            <person name="Adhikari A."/>
            <person name="Zheng C.-J."/>
            <person name="Schuster L."/>
            <person name="Cowan T.M."/>
            <person name="Smanski M.J."/>
            <person name="Chevrette M.G."/>
            <person name="De Carvalho L.P.S."/>
            <person name="Shen B."/>
        </authorList>
    </citation>
    <scope>NUCLEOTIDE SEQUENCE [LARGE SCALE GENOMIC DNA]</scope>
    <source>
        <strain evidence="1 2">NPDC050545</strain>
    </source>
</reference>
<keyword evidence="2" id="KW-1185">Reference proteome</keyword>
<organism evidence="1 2">
    <name type="scientific">Nonomuraea typhae</name>
    <dbReference type="NCBI Taxonomy" id="2603600"/>
    <lineage>
        <taxon>Bacteria</taxon>
        <taxon>Bacillati</taxon>
        <taxon>Actinomycetota</taxon>
        <taxon>Actinomycetes</taxon>
        <taxon>Streptosporangiales</taxon>
        <taxon>Streptosporangiaceae</taxon>
        <taxon>Nonomuraea</taxon>
    </lineage>
</organism>
<dbReference type="EMBL" id="JBITGY010000016">
    <property type="protein sequence ID" value="MFI6504842.1"/>
    <property type="molecule type" value="Genomic_DNA"/>
</dbReference>
<protein>
    <submittedName>
        <fullName evidence="1">Uncharacterized protein</fullName>
    </submittedName>
</protein>
<name>A0ABW7ZAB4_9ACTN</name>
<comment type="caution">
    <text evidence="1">The sequence shown here is derived from an EMBL/GenBank/DDBJ whole genome shotgun (WGS) entry which is preliminary data.</text>
</comment>